<dbReference type="Pfam" id="PF11865">
    <property type="entry name" value="mTOR_dom"/>
    <property type="match status" value="1"/>
</dbReference>
<keyword evidence="16" id="KW-1185">Reference proteome</keyword>
<accession>A0A8H5CYH0</accession>
<keyword evidence="2 11" id="KW-0723">Serine/threonine-protein kinase</keyword>
<dbReference type="Pfam" id="PF08771">
    <property type="entry name" value="FRB_dom"/>
    <property type="match status" value="1"/>
</dbReference>
<comment type="similarity">
    <text evidence="1 11">Belongs to the PI3/PI4-kinase family.</text>
</comment>
<dbReference type="EMBL" id="JAACJM010000076">
    <property type="protein sequence ID" value="KAF5350282.1"/>
    <property type="molecule type" value="Genomic_DNA"/>
</dbReference>
<organism evidence="15 16">
    <name type="scientific">Tetrapyrgos nigripes</name>
    <dbReference type="NCBI Taxonomy" id="182062"/>
    <lineage>
        <taxon>Eukaryota</taxon>
        <taxon>Fungi</taxon>
        <taxon>Dikarya</taxon>
        <taxon>Basidiomycota</taxon>
        <taxon>Agaricomycotina</taxon>
        <taxon>Agaricomycetes</taxon>
        <taxon>Agaricomycetidae</taxon>
        <taxon>Agaricales</taxon>
        <taxon>Marasmiineae</taxon>
        <taxon>Marasmiaceae</taxon>
        <taxon>Tetrapyrgos</taxon>
    </lineage>
</organism>
<dbReference type="Pfam" id="PF23593">
    <property type="entry name" value="HEAT_ATR"/>
    <property type="match status" value="1"/>
</dbReference>
<dbReference type="CDD" id="cd05169">
    <property type="entry name" value="PIKKc_TOR"/>
    <property type="match status" value="1"/>
</dbReference>
<dbReference type="InterPro" id="IPR000403">
    <property type="entry name" value="PI3/4_kinase_cat_dom"/>
</dbReference>
<name>A0A8H5CYH0_9AGAR</name>
<dbReference type="InterPro" id="IPR014009">
    <property type="entry name" value="PIK_FAT"/>
</dbReference>
<dbReference type="InterPro" id="IPR057564">
    <property type="entry name" value="HEAT_ATR"/>
</dbReference>
<dbReference type="GO" id="GO:0005524">
    <property type="term" value="F:ATP binding"/>
    <property type="evidence" value="ECO:0007669"/>
    <property type="project" value="UniProtKB-KW"/>
</dbReference>
<dbReference type="PANTHER" id="PTHR11139:SF9">
    <property type="entry name" value="SERINE_THREONINE-PROTEIN KINASE MTOR"/>
    <property type="match status" value="1"/>
</dbReference>
<keyword evidence="3 11" id="KW-0808">Transferase</keyword>
<keyword evidence="4" id="KW-0677">Repeat</keyword>
<dbReference type="Proteomes" id="UP000559256">
    <property type="component" value="Unassembled WGS sequence"/>
</dbReference>
<dbReference type="Gene3D" id="1.25.10.10">
    <property type="entry name" value="Leucine-rich Repeat Variant"/>
    <property type="match status" value="4"/>
</dbReference>
<evidence type="ECO:0000256" key="3">
    <source>
        <dbReference type="ARBA" id="ARBA00022679"/>
    </source>
</evidence>
<dbReference type="Gene3D" id="1.20.120.150">
    <property type="entry name" value="FKBP12-rapamycin binding domain"/>
    <property type="match status" value="1"/>
</dbReference>
<dbReference type="GO" id="GO:0031931">
    <property type="term" value="C:TORC1 complex"/>
    <property type="evidence" value="ECO:0007669"/>
    <property type="project" value="TreeGrafter"/>
</dbReference>
<dbReference type="GO" id="GO:0005737">
    <property type="term" value="C:cytoplasm"/>
    <property type="evidence" value="ECO:0007669"/>
    <property type="project" value="TreeGrafter"/>
</dbReference>
<evidence type="ECO:0000256" key="6">
    <source>
        <dbReference type="ARBA" id="ARBA00022777"/>
    </source>
</evidence>
<evidence type="ECO:0000256" key="8">
    <source>
        <dbReference type="ARBA" id="ARBA00023306"/>
    </source>
</evidence>
<evidence type="ECO:0000259" key="14">
    <source>
        <dbReference type="PROSITE" id="PS51190"/>
    </source>
</evidence>
<evidence type="ECO:0000256" key="9">
    <source>
        <dbReference type="ARBA" id="ARBA00047899"/>
    </source>
</evidence>
<dbReference type="InterPro" id="IPR011009">
    <property type="entry name" value="Kinase-like_dom_sf"/>
</dbReference>
<evidence type="ECO:0000256" key="5">
    <source>
        <dbReference type="ARBA" id="ARBA00022741"/>
    </source>
</evidence>
<dbReference type="OrthoDB" id="381190at2759"/>
<dbReference type="FunFam" id="3.30.1010.10:FF:000006">
    <property type="entry name" value="Serine/threonine-protein kinase TOR"/>
    <property type="match status" value="1"/>
</dbReference>
<dbReference type="Gene3D" id="1.25.40.10">
    <property type="entry name" value="Tetratricopeptide repeat domain"/>
    <property type="match status" value="1"/>
</dbReference>
<dbReference type="InterPro" id="IPR024585">
    <property type="entry name" value="mTOR_dom"/>
</dbReference>
<dbReference type="SMART" id="SM01343">
    <property type="entry name" value="FATC"/>
    <property type="match status" value="1"/>
</dbReference>
<keyword evidence="5 11" id="KW-0547">Nucleotide-binding</keyword>
<keyword evidence="7 11" id="KW-0067">ATP-binding</keyword>
<dbReference type="SUPFAM" id="SSF48452">
    <property type="entry name" value="TPR-like"/>
    <property type="match status" value="1"/>
</dbReference>
<dbReference type="PROSITE" id="PS51189">
    <property type="entry name" value="FAT"/>
    <property type="match status" value="1"/>
</dbReference>
<evidence type="ECO:0000256" key="11">
    <source>
        <dbReference type="RuleBase" id="RU364109"/>
    </source>
</evidence>
<dbReference type="PROSITE" id="PS00915">
    <property type="entry name" value="PI3_4_KINASE_1"/>
    <property type="match status" value="1"/>
</dbReference>
<dbReference type="Gene3D" id="1.10.1070.11">
    <property type="entry name" value="Phosphatidylinositol 3-/4-kinase, catalytic domain"/>
    <property type="match status" value="1"/>
</dbReference>
<dbReference type="SUPFAM" id="SSF47212">
    <property type="entry name" value="FKBP12-rapamycin-binding domain of FKBP-rapamycin-associated protein (FRAP)"/>
    <property type="match status" value="1"/>
</dbReference>
<gene>
    <name evidence="15" type="ORF">D9758_007802</name>
</gene>
<sequence length="2364" mass="267757">MATQSQTDVLSSIFQGLKSKSHETRLQSAVELQRYVSTIVSEMSSDTAAKLWDDNINRRIFELMHSTNTSENFGGLLAIDKLLEVDGEETIESKRNLFRFYNYVKHLLPNPDVSLMLAASKTLGHIAEIGGSAFGERFMEKEVPAAIELMHQSDKQESPRYAGVLILKELARNSPTHFHSHISIVFENILVPLRDPRVIVREGAAELLAACLEIVTQRERQTRSPYLTKILTDAQAGLKHSQPEVIHGSLLTYRELLLHAGMFMKENFMDTAEQILHFKLHRDGLVRKMVITMIPSLAAYDTQTFTEHFLHKAMAHLLTQLERPSERYYAFIAIGHTATAVGSDMKPFLENIMGQIKAGLQGRGRRGAVSEEPIFQCVGMLASAVGPNLTKLLHDQLDLMFQAGLSEPLRQALAAIARHIPPLLRTIQGEFSCGLLDVYLPGQPYKPLGAPPSLDRNETTALSRDLNVSQAANEKNPELLTLALTTLGSFDFSGHTLNEVVRSCALPYLEDDYSEVRRAAALTCCRLFVRDPICYQASSHAIEVISDVLDKLLTVGIADPDASIRQTVLSSLHERFDKHLAQAENVRSLFIALNDEVYDNRVTAVNLIGRLAKHNPAYVMPSLRKALIQLLTELEYSTVRRSREECTRLLTLLVSATQRIIKPYALPMLRALLEKANDSNPIVAAHVLMCMGELTCAGGESAMVYIPQLMNVIMEKLSDTSLVKRDAALHTLGQVCSSTGYVINPVVDYPNLLQALWKILKTEPTQAVRREVIKVLGILGAVDPYRRKDVNNIEDATSETAVMAVNQVPINQPSPPSASDDYFQTVVITSLLAVLKDPALSSHHHAVIEAIMSIFKTQGLKSVAFLPQIIPAFASVTKSSSARYQEFHLQQLAILVGILKQHIRNYAKELISLINALWDNATLQLPIISLIEALGKALNAEFKPHLSGIIPLVLKVFEGDPSDKKMTTQIKVLDALQTFGANIEEYLHLVIPVIVKSYERIDGTTALRKKAIQTIDGLSKRVNFSDHASRIVHPLVRVLDNSNHEIRMAVLDTMCSLAMQLGSDFAIFVPTINKALLRNRIQHQKYETLISKLLNGEKLPQEVDMSLNESSRTSEYSAPAEAAKMAVNQQHLKQAWDTSQVTTKDDWSAWMHRLSVEFMKESPSHALRACMTLVDIHPPLAKELFNAAFLSCWVELYDQYQEDLVRSIETAISSATAPSELIHRWLNLAEFMEHEEKPLPIEHRILGEYALKYLAYAKALHYKELEYFSDASPSTIEALITINTRLQQHDAAWGTLIMAREQYDVTRHEEWYERLGRWQEALQVYDKKAAIEPNAPGVQIGRMKCLHALGEFDQLATQVDEIWDHANREDRREIGPIAAAAAWSLNEWDSMDEYIATMRPDSPDRAFYRAILSIHQNQFSKALAQIAKARDLLDPELSSFVGEGYVSSYNIMVRAQMLSELEEIIAYKQSADQPDRQATMRKTWMKRLQGCQRDVEVWQRILQVRTLVLKPEEAPQMWIKFANLCRKNDRMVLAEKTIESLLSAQTTNDKGHHLRVQQSQKAPPDVVYAHLKYIWVNGARDESLQYLRQFSAQVARDLQLENEHQRPGASKGRNEQLSRLLARCYFKLGEWQKQLNENWGSIVQDILQCYVLATRYDPEWYKAWHTWALANVDYVSYLESQSAENGIHIPPPIVYNHAVSAIEGLFQSISLRNQDALQDMLRLLTLWFKYGSNENVSNAMTQGFAKVGLDTWLHVIPQIIARIQTPNLLIRRTIHTVLINIGKHHPQALIYPLTVASKSSSETRADAAIKIMNEMRDHSFDIVQQALVVSQEIIRIAILWHEQWHEGLEEASRLYFTEKNPEGMIAVLEPLHAKLEEGPKTARETSFAQVFGRELAEAHDACRRYRIRGETSELDKAWDIYYAVFKKIEKQLPQLTTLDLQYVSPVLLSIRNLTLAVPGTYQSGREVITIASFAQKLTVIASKQRPRRFSLRGSDGRDYQYILKGHEDLRQDERVMQLFSLVNNLLSVDTQSYIRRLHIQRYPVIPLAPNAGLIGLCQGSDTLHVLVRDYRDSRKVLLNIEYRLMLQMAPDYENLTLLQKVEVFEYALENTTGQDLYRVLWLKSKNSEHWLERRTTYTRSLAVNSMVGHILGLGDRHPSNILVERSTGKVIHVDFGDCFEVAMMREKFPETVPFRLTRMLTHAMEVSGIEGSFRNTCEITMGVMRENKESLMAVLEAFVYDPLISWRLMQTDEGRRTEADNSTEIARTAVHPQGPIRRKFRADENDIFGDAQVMGDPNAAADGLAREVRNDRALAVYERVQKKLTGRDFDDVPLSVKSQVDRLIIEATSLENLSLLFSGWCAFW</sequence>
<dbReference type="FunFam" id="1.20.120.150:FF:000001">
    <property type="entry name" value="Serine/threonine-protein kinase TOR"/>
    <property type="match status" value="1"/>
</dbReference>
<evidence type="ECO:0000313" key="15">
    <source>
        <dbReference type="EMBL" id="KAF5350282.1"/>
    </source>
</evidence>
<dbReference type="GO" id="GO:0005886">
    <property type="term" value="C:plasma membrane"/>
    <property type="evidence" value="ECO:0007669"/>
    <property type="project" value="UniProtKB-ARBA"/>
</dbReference>
<feature type="domain" description="PI3K/PI4K catalytic" evidence="12">
    <location>
        <begin position="1973"/>
        <end position="2284"/>
    </location>
</feature>
<evidence type="ECO:0000313" key="16">
    <source>
        <dbReference type="Proteomes" id="UP000559256"/>
    </source>
</evidence>
<dbReference type="GO" id="GO:0004674">
    <property type="term" value="F:protein serine/threonine kinase activity"/>
    <property type="evidence" value="ECO:0007669"/>
    <property type="project" value="UniProtKB-KW"/>
</dbReference>
<keyword evidence="6 11" id="KW-0418">Kinase</keyword>
<feature type="domain" description="FAT" evidence="13">
    <location>
        <begin position="1245"/>
        <end position="1799"/>
    </location>
</feature>
<proteinExistence type="inferred from homology"/>
<dbReference type="GO" id="GO:0044877">
    <property type="term" value="F:protein-containing complex binding"/>
    <property type="evidence" value="ECO:0007669"/>
    <property type="project" value="InterPro"/>
</dbReference>
<comment type="catalytic activity">
    <reaction evidence="10">
        <text>L-seryl-[protein] + ATP = O-phospho-L-seryl-[protein] + ADP + H(+)</text>
        <dbReference type="Rhea" id="RHEA:17989"/>
        <dbReference type="Rhea" id="RHEA-COMP:9863"/>
        <dbReference type="Rhea" id="RHEA-COMP:11604"/>
        <dbReference type="ChEBI" id="CHEBI:15378"/>
        <dbReference type="ChEBI" id="CHEBI:29999"/>
        <dbReference type="ChEBI" id="CHEBI:30616"/>
        <dbReference type="ChEBI" id="CHEBI:83421"/>
        <dbReference type="ChEBI" id="CHEBI:456216"/>
        <dbReference type="EC" id="2.7.11.1"/>
    </reaction>
</comment>
<comment type="caution">
    <text evidence="15">The sequence shown here is derived from an EMBL/GenBank/DDBJ whole genome shotgun (WGS) entry which is preliminary data.</text>
</comment>
<protein>
    <recommendedName>
        <fullName evidence="11">Serine/threonine-protein kinase TOR</fullName>
        <ecNumber evidence="11">2.7.11.1</ecNumber>
    </recommendedName>
</protein>
<dbReference type="SUPFAM" id="SSF48371">
    <property type="entry name" value="ARM repeat"/>
    <property type="match status" value="2"/>
</dbReference>
<dbReference type="SMART" id="SM01346">
    <property type="entry name" value="DUF3385"/>
    <property type="match status" value="1"/>
</dbReference>
<dbReference type="EC" id="2.7.11.1" evidence="11"/>
<dbReference type="InterPro" id="IPR036940">
    <property type="entry name" value="PI3/4_kinase_cat_sf"/>
</dbReference>
<dbReference type="PROSITE" id="PS00916">
    <property type="entry name" value="PI3_4_KINASE_2"/>
    <property type="match status" value="1"/>
</dbReference>
<evidence type="ECO:0000256" key="2">
    <source>
        <dbReference type="ARBA" id="ARBA00022527"/>
    </source>
</evidence>
<dbReference type="FunFam" id="1.10.1070.11:FF:000029">
    <property type="entry name" value="Serine/threonine-protein kinase TOR"/>
    <property type="match status" value="1"/>
</dbReference>
<dbReference type="FunFam" id="1.25.10.10:FF:000371">
    <property type="entry name" value="Serine/threonine-protein kinase TOR"/>
    <property type="match status" value="1"/>
</dbReference>
<comment type="catalytic activity">
    <reaction evidence="9 11">
        <text>L-threonyl-[protein] + ATP = O-phospho-L-threonyl-[protein] + ADP + H(+)</text>
        <dbReference type="Rhea" id="RHEA:46608"/>
        <dbReference type="Rhea" id="RHEA-COMP:11060"/>
        <dbReference type="Rhea" id="RHEA-COMP:11605"/>
        <dbReference type="ChEBI" id="CHEBI:15378"/>
        <dbReference type="ChEBI" id="CHEBI:30013"/>
        <dbReference type="ChEBI" id="CHEBI:30616"/>
        <dbReference type="ChEBI" id="CHEBI:61977"/>
        <dbReference type="ChEBI" id="CHEBI:456216"/>
        <dbReference type="EC" id="2.7.11.1"/>
    </reaction>
</comment>
<reference evidence="15 16" key="1">
    <citation type="journal article" date="2020" name="ISME J.">
        <title>Uncovering the hidden diversity of litter-decomposition mechanisms in mushroom-forming fungi.</title>
        <authorList>
            <person name="Floudas D."/>
            <person name="Bentzer J."/>
            <person name="Ahren D."/>
            <person name="Johansson T."/>
            <person name="Persson P."/>
            <person name="Tunlid A."/>
        </authorList>
    </citation>
    <scope>NUCLEOTIDE SEQUENCE [LARGE SCALE GENOMIC DNA]</scope>
    <source>
        <strain evidence="15 16">CBS 291.85</strain>
    </source>
</reference>
<dbReference type="Pfam" id="PF00454">
    <property type="entry name" value="PI3_PI4_kinase"/>
    <property type="match status" value="1"/>
</dbReference>
<dbReference type="PROSITE" id="PS50290">
    <property type="entry name" value="PI3_4_KINASE_3"/>
    <property type="match status" value="1"/>
</dbReference>
<dbReference type="InterPro" id="IPR050517">
    <property type="entry name" value="DDR_Repair_Kinase"/>
</dbReference>
<dbReference type="SMART" id="SM01345">
    <property type="entry name" value="Rapamycin_bind"/>
    <property type="match status" value="1"/>
</dbReference>
<dbReference type="GO" id="GO:0038202">
    <property type="term" value="P:TORC1 signaling"/>
    <property type="evidence" value="ECO:0007669"/>
    <property type="project" value="TreeGrafter"/>
</dbReference>
<evidence type="ECO:0000256" key="10">
    <source>
        <dbReference type="ARBA" id="ARBA00048679"/>
    </source>
</evidence>
<evidence type="ECO:0000259" key="12">
    <source>
        <dbReference type="PROSITE" id="PS50290"/>
    </source>
</evidence>
<dbReference type="PROSITE" id="PS51190">
    <property type="entry name" value="FATC"/>
    <property type="match status" value="1"/>
</dbReference>
<feature type="domain" description="FATC" evidence="14">
    <location>
        <begin position="2332"/>
        <end position="2364"/>
    </location>
</feature>
<dbReference type="InterPro" id="IPR011990">
    <property type="entry name" value="TPR-like_helical_dom_sf"/>
</dbReference>
<dbReference type="GO" id="GO:0080090">
    <property type="term" value="P:regulation of primary metabolic process"/>
    <property type="evidence" value="ECO:0007669"/>
    <property type="project" value="UniProtKB-ARBA"/>
</dbReference>
<dbReference type="InterPro" id="IPR018936">
    <property type="entry name" value="PI3/4_kinase_CS"/>
</dbReference>
<dbReference type="Gene3D" id="3.30.1010.10">
    <property type="entry name" value="Phosphatidylinositol 3-kinase Catalytic Subunit, Chain A, domain 4"/>
    <property type="match status" value="1"/>
</dbReference>
<dbReference type="SUPFAM" id="SSF56112">
    <property type="entry name" value="Protein kinase-like (PK-like)"/>
    <property type="match status" value="1"/>
</dbReference>
<dbReference type="InterPro" id="IPR003151">
    <property type="entry name" value="PIK-rel_kinase_FAT"/>
</dbReference>
<evidence type="ECO:0000256" key="1">
    <source>
        <dbReference type="ARBA" id="ARBA00011031"/>
    </source>
</evidence>
<dbReference type="SMART" id="SM00146">
    <property type="entry name" value="PI3Kc"/>
    <property type="match status" value="1"/>
</dbReference>
<dbReference type="Pfam" id="PF02259">
    <property type="entry name" value="FAT"/>
    <property type="match status" value="1"/>
</dbReference>
<dbReference type="InterPro" id="IPR011989">
    <property type="entry name" value="ARM-like"/>
</dbReference>
<dbReference type="GO" id="GO:0005634">
    <property type="term" value="C:nucleus"/>
    <property type="evidence" value="ECO:0007669"/>
    <property type="project" value="TreeGrafter"/>
</dbReference>
<dbReference type="InterPro" id="IPR009076">
    <property type="entry name" value="FRB_dom"/>
</dbReference>
<evidence type="ECO:0000256" key="7">
    <source>
        <dbReference type="ARBA" id="ARBA00022840"/>
    </source>
</evidence>
<dbReference type="Pfam" id="PF02260">
    <property type="entry name" value="FATC"/>
    <property type="match status" value="1"/>
</dbReference>
<dbReference type="GO" id="GO:0031932">
    <property type="term" value="C:TORC2 complex"/>
    <property type="evidence" value="ECO:0007669"/>
    <property type="project" value="TreeGrafter"/>
</dbReference>
<dbReference type="InterPro" id="IPR026683">
    <property type="entry name" value="TOR_cat"/>
</dbReference>
<evidence type="ECO:0000256" key="4">
    <source>
        <dbReference type="ARBA" id="ARBA00022737"/>
    </source>
</evidence>
<keyword evidence="8" id="KW-0131">Cell cycle</keyword>
<dbReference type="InterPro" id="IPR036738">
    <property type="entry name" value="FRB_sf"/>
</dbReference>
<dbReference type="GO" id="GO:0016242">
    <property type="term" value="P:negative regulation of macroautophagy"/>
    <property type="evidence" value="ECO:0007669"/>
    <property type="project" value="TreeGrafter"/>
</dbReference>
<dbReference type="InterPro" id="IPR003152">
    <property type="entry name" value="FATC_dom"/>
</dbReference>
<dbReference type="PANTHER" id="PTHR11139">
    <property type="entry name" value="ATAXIA TELANGIECTASIA MUTATED ATM -RELATED"/>
    <property type="match status" value="1"/>
</dbReference>
<dbReference type="InterPro" id="IPR016024">
    <property type="entry name" value="ARM-type_fold"/>
</dbReference>
<evidence type="ECO:0000259" key="13">
    <source>
        <dbReference type="PROSITE" id="PS51189"/>
    </source>
</evidence>